<keyword evidence="1" id="KW-1133">Transmembrane helix</keyword>
<feature type="transmembrane region" description="Helical" evidence="1">
    <location>
        <begin position="396"/>
        <end position="425"/>
    </location>
</feature>
<evidence type="ECO:0000313" key="3">
    <source>
        <dbReference type="Proteomes" id="UP000007879"/>
    </source>
</evidence>
<dbReference type="AlphaFoldDB" id="A0AAN0ITF4"/>
<evidence type="ECO:0000256" key="1">
    <source>
        <dbReference type="SAM" id="Phobius"/>
    </source>
</evidence>
<evidence type="ECO:0000313" key="2">
    <source>
        <dbReference type="EnsemblMetazoa" id="XP_011409490.2"/>
    </source>
</evidence>
<dbReference type="RefSeq" id="XP_011409490.2">
    <property type="nucleotide sequence ID" value="XM_011411188.2"/>
</dbReference>
<dbReference type="Proteomes" id="UP000007879">
    <property type="component" value="Unassembled WGS sequence"/>
</dbReference>
<keyword evidence="1" id="KW-0472">Membrane</keyword>
<sequence length="427" mass="47910">MPISQATTMSNMDLIDLVPTPPKPSRFIIEVWPMASDVGGLLGPQRRPSSRYLRSRYVATLGSSLSAKDKSNGSDNASIALEPFVQNDTETDGVHGTRYRQIVDENFETVSFADVETAEQEEFKFLLKKVRLSFPSLPVFNVSSPQELSAKRACLHKGLLSNIIFFTILVVGVILMEISFPSQGPRSYINNNNNNSKCEDNLGVCIPLRSLRSFGFFGLAIGIINWLFIELLFRKVLCVFGSGLIQKHYGEIINGFRDVIVDVIFDTEQLQSFFTEKDERIRKILKLESRVSGLLDSDAAQKVIDSKIDSILASPQGMHLLMMNVDEEKVRRMLQVNIRTFIDNVSPMIYKRLVAPGISDAQSLKSEITYILEPKITQLMPKDVNKIVAAMIHKHLSWLIIWGNLFGGLVGFVNEIIILIALLIVKE</sequence>
<organism evidence="2 3">
    <name type="scientific">Amphimedon queenslandica</name>
    <name type="common">Sponge</name>
    <dbReference type="NCBI Taxonomy" id="400682"/>
    <lineage>
        <taxon>Eukaryota</taxon>
        <taxon>Metazoa</taxon>
        <taxon>Porifera</taxon>
        <taxon>Demospongiae</taxon>
        <taxon>Heteroscleromorpha</taxon>
        <taxon>Haplosclerida</taxon>
        <taxon>Niphatidae</taxon>
        <taxon>Amphimedon</taxon>
    </lineage>
</organism>
<feature type="transmembrane region" description="Helical" evidence="1">
    <location>
        <begin position="214"/>
        <end position="233"/>
    </location>
</feature>
<dbReference type="EnsemblMetazoa" id="XM_011411188.2">
    <property type="protein sequence ID" value="XP_011409490.2"/>
    <property type="gene ID" value="LOC100633155"/>
</dbReference>
<dbReference type="PANTHER" id="PTHR38568:SF2">
    <property type="entry name" value="DUF445 DOMAIN-CONTAINING PROTEIN"/>
    <property type="match status" value="1"/>
</dbReference>
<dbReference type="PANTHER" id="PTHR38568">
    <property type="entry name" value="DUF445 DOMAIN-CONTAINING PROTEIN-RELATED"/>
    <property type="match status" value="1"/>
</dbReference>
<keyword evidence="3" id="KW-1185">Reference proteome</keyword>
<feature type="transmembrane region" description="Helical" evidence="1">
    <location>
        <begin position="159"/>
        <end position="180"/>
    </location>
</feature>
<name>A0AAN0ITF4_AMPQE</name>
<protein>
    <submittedName>
        <fullName evidence="2">Uncharacterized protein</fullName>
    </submittedName>
</protein>
<dbReference type="GeneID" id="100633155"/>
<accession>A0AAN0ITF4</accession>
<proteinExistence type="predicted"/>
<dbReference type="KEGG" id="aqu:100633155"/>
<reference evidence="3" key="1">
    <citation type="journal article" date="2010" name="Nature">
        <title>The Amphimedon queenslandica genome and the evolution of animal complexity.</title>
        <authorList>
            <person name="Srivastava M."/>
            <person name="Simakov O."/>
            <person name="Chapman J."/>
            <person name="Fahey B."/>
            <person name="Gauthier M.E."/>
            <person name="Mitros T."/>
            <person name="Richards G.S."/>
            <person name="Conaco C."/>
            <person name="Dacre M."/>
            <person name="Hellsten U."/>
            <person name="Larroux C."/>
            <person name="Putnam N.H."/>
            <person name="Stanke M."/>
            <person name="Adamska M."/>
            <person name="Darling A."/>
            <person name="Degnan S.M."/>
            <person name="Oakley T.H."/>
            <person name="Plachetzki D.C."/>
            <person name="Zhai Y."/>
            <person name="Adamski M."/>
            <person name="Calcino A."/>
            <person name="Cummins S.F."/>
            <person name="Goodstein D.M."/>
            <person name="Harris C."/>
            <person name="Jackson D.J."/>
            <person name="Leys S.P."/>
            <person name="Shu S."/>
            <person name="Woodcroft B.J."/>
            <person name="Vervoort M."/>
            <person name="Kosik K.S."/>
            <person name="Manning G."/>
            <person name="Degnan B.M."/>
            <person name="Rokhsar D.S."/>
        </authorList>
    </citation>
    <scope>NUCLEOTIDE SEQUENCE [LARGE SCALE GENOMIC DNA]</scope>
</reference>
<reference evidence="2" key="2">
    <citation type="submission" date="2024-06" db="UniProtKB">
        <authorList>
            <consortium name="EnsemblMetazoa"/>
        </authorList>
    </citation>
    <scope>IDENTIFICATION</scope>
</reference>
<keyword evidence="1" id="KW-0812">Transmembrane</keyword>